<feature type="compositionally biased region" description="Low complexity" evidence="1">
    <location>
        <begin position="139"/>
        <end position="149"/>
    </location>
</feature>
<proteinExistence type="predicted"/>
<feature type="compositionally biased region" description="Polar residues" evidence="1">
    <location>
        <begin position="246"/>
        <end position="260"/>
    </location>
</feature>
<reference evidence="2 3" key="1">
    <citation type="submission" date="2019-07" db="EMBL/GenBank/DDBJ databases">
        <title>Draft genome assembly of a fouling barnacle, Amphibalanus amphitrite (Darwin, 1854): The first reference genome for Thecostraca.</title>
        <authorList>
            <person name="Kim W."/>
        </authorList>
    </citation>
    <scope>NUCLEOTIDE SEQUENCE [LARGE SCALE GENOMIC DNA]</scope>
    <source>
        <strain evidence="2">SNU_AA5</strain>
        <tissue evidence="2">Soma without cirri and trophi</tissue>
    </source>
</reference>
<name>A0A6A4XHD3_AMPAM</name>
<dbReference type="EMBL" id="VIIS01000019">
    <property type="protein sequence ID" value="KAF0314441.1"/>
    <property type="molecule type" value="Genomic_DNA"/>
</dbReference>
<sequence length="426" mass="42456">MTESDSLPSANETRLEEVSSPSRPEEPSSSSDSIQQRTGTVTFRPDYTGVDYFSQAELFNQLTPAEAAELGITRPGRPLEEPQLVSGSAAGDPGTGNGLIAGGRPQEGAQTLPSGNIPGLSGVSSLDGGGGEHVSPELSPASTSPSSAIATPSPAIVDVMLVENSANRVTAVDLSRPAGAAPHNGLTASLAEADFGAHHPSVALGPVAVPADSDRGGGGGPGGDSAAVSGPLISGPGPLRPLMTHNRPTNTVQSSCSNAGGTCHATASVGGGGSSGESGSGGVGPVAPPRPARPQQMGAGIQVVPAATFSRPILQDQHMGNGNGRPTAAPTTSPTTTSRPSTRPSSRPSTRPSSRPQTDAERTNALAAAIRNPLMLAIGLVAVMSAAYLAIAMEENNSLQAFQAAQLQAQQDEFAASQAAAAAAGR</sequence>
<feature type="region of interest" description="Disordered" evidence="1">
    <location>
        <begin position="69"/>
        <end position="149"/>
    </location>
</feature>
<evidence type="ECO:0000313" key="2">
    <source>
        <dbReference type="EMBL" id="KAF0314441.1"/>
    </source>
</evidence>
<keyword evidence="3" id="KW-1185">Reference proteome</keyword>
<gene>
    <name evidence="2" type="ORF">FJT64_015095</name>
</gene>
<feature type="compositionally biased region" description="Low complexity" evidence="1">
    <location>
        <begin position="18"/>
        <end position="33"/>
    </location>
</feature>
<evidence type="ECO:0000256" key="1">
    <source>
        <dbReference type="SAM" id="MobiDB-lite"/>
    </source>
</evidence>
<feature type="compositionally biased region" description="Gly residues" evidence="1">
    <location>
        <begin position="269"/>
        <end position="284"/>
    </location>
</feature>
<feature type="region of interest" description="Disordered" evidence="1">
    <location>
        <begin position="315"/>
        <end position="361"/>
    </location>
</feature>
<evidence type="ECO:0000313" key="3">
    <source>
        <dbReference type="Proteomes" id="UP000440578"/>
    </source>
</evidence>
<protein>
    <submittedName>
        <fullName evidence="2">Uncharacterized protein</fullName>
    </submittedName>
</protein>
<organism evidence="2 3">
    <name type="scientific">Amphibalanus amphitrite</name>
    <name type="common">Striped barnacle</name>
    <name type="synonym">Balanus amphitrite</name>
    <dbReference type="NCBI Taxonomy" id="1232801"/>
    <lineage>
        <taxon>Eukaryota</taxon>
        <taxon>Metazoa</taxon>
        <taxon>Ecdysozoa</taxon>
        <taxon>Arthropoda</taxon>
        <taxon>Crustacea</taxon>
        <taxon>Multicrustacea</taxon>
        <taxon>Cirripedia</taxon>
        <taxon>Thoracica</taxon>
        <taxon>Thoracicalcarea</taxon>
        <taxon>Balanomorpha</taxon>
        <taxon>Balanoidea</taxon>
        <taxon>Balanidae</taxon>
        <taxon>Amphibalaninae</taxon>
        <taxon>Amphibalanus</taxon>
    </lineage>
</organism>
<comment type="caution">
    <text evidence="2">The sequence shown here is derived from an EMBL/GenBank/DDBJ whole genome shotgun (WGS) entry which is preliminary data.</text>
</comment>
<dbReference type="AlphaFoldDB" id="A0A6A4XHD3"/>
<accession>A0A6A4XHD3</accession>
<feature type="region of interest" description="Disordered" evidence="1">
    <location>
        <begin position="1"/>
        <end position="46"/>
    </location>
</feature>
<feature type="compositionally biased region" description="Low complexity" evidence="1">
    <location>
        <begin position="325"/>
        <end position="356"/>
    </location>
</feature>
<feature type="compositionally biased region" description="Polar residues" evidence="1">
    <location>
        <begin position="1"/>
        <end position="12"/>
    </location>
</feature>
<feature type="region of interest" description="Disordered" evidence="1">
    <location>
        <begin position="209"/>
        <end position="298"/>
    </location>
</feature>
<dbReference type="Proteomes" id="UP000440578">
    <property type="component" value="Unassembled WGS sequence"/>
</dbReference>